<feature type="domain" description="Amidohydrolase-related" evidence="1">
    <location>
        <begin position="7"/>
        <end position="267"/>
    </location>
</feature>
<dbReference type="EMBL" id="NJIH01000020">
    <property type="protein sequence ID" value="OWT53602.1"/>
    <property type="molecule type" value="Genomic_DNA"/>
</dbReference>
<dbReference type="AlphaFoldDB" id="A0A225LYK0"/>
<comment type="caution">
    <text evidence="2">The sequence shown here is derived from an EMBL/GenBank/DDBJ whole genome shotgun (WGS) entry which is preliminary data.</text>
</comment>
<dbReference type="InterPro" id="IPR006680">
    <property type="entry name" value="Amidohydro-rel"/>
</dbReference>
<dbReference type="OrthoDB" id="9787654at2"/>
<evidence type="ECO:0000313" key="3">
    <source>
        <dbReference type="Proteomes" id="UP000214603"/>
    </source>
</evidence>
<sequence length="267" mass="29739">MNSIHIVDTHCHAWDDTCRYVTGTAYTPRQAVPLDALLAQWDKHGVASGVLVQPSFLGTDNAYLLNALSLNQKRLRGVMVVDPLRDLARIDSLHQAGVRGFRFNLISSGAALPNFTQPPWRAWIRAAQGCGWHIVMAGSSRQLAETLPQTADTNLPVVIDHWGLPDPLSGTACTHWRRCLDLARRYPIWFKLSAPYRLNGLRPDALLPEIIAAVGLQRVLWGSDWPCTRHEDQRDFTALLRLPDLPGHDAVPLLQHCAANAATLYRI</sequence>
<dbReference type="RefSeq" id="WP_088606036.1">
    <property type="nucleotide sequence ID" value="NZ_NJIH01000020.1"/>
</dbReference>
<proteinExistence type="predicted"/>
<dbReference type="PANTHER" id="PTHR35563">
    <property type="entry name" value="BARREL METAL-DEPENDENT HYDROLASE, PUTATIVE (AFU_ORTHOLOGUE AFUA_1G16240)-RELATED"/>
    <property type="match status" value="1"/>
</dbReference>
<dbReference type="PANTHER" id="PTHR35563:SF2">
    <property type="entry name" value="BARREL METAL-DEPENDENT HYDROLASE, PUTATIVE (AFU_ORTHOLOGUE AFUA_1G16240)-RELATED"/>
    <property type="match status" value="1"/>
</dbReference>
<dbReference type="InterPro" id="IPR032466">
    <property type="entry name" value="Metal_Hydrolase"/>
</dbReference>
<gene>
    <name evidence="2" type="ORF">CEY11_24420</name>
</gene>
<organism evidence="2 3">
    <name type="scientific">Candidimonas nitroreducens</name>
    <dbReference type="NCBI Taxonomy" id="683354"/>
    <lineage>
        <taxon>Bacteria</taxon>
        <taxon>Pseudomonadati</taxon>
        <taxon>Pseudomonadota</taxon>
        <taxon>Betaproteobacteria</taxon>
        <taxon>Burkholderiales</taxon>
        <taxon>Alcaligenaceae</taxon>
        <taxon>Candidimonas</taxon>
    </lineage>
</organism>
<dbReference type="SUPFAM" id="SSF51556">
    <property type="entry name" value="Metallo-dependent hydrolases"/>
    <property type="match status" value="1"/>
</dbReference>
<protein>
    <recommendedName>
        <fullName evidence="1">Amidohydrolase-related domain-containing protein</fullName>
    </recommendedName>
</protein>
<dbReference type="InterPro" id="IPR052358">
    <property type="entry name" value="Aro_Compnd_Degr_Hydrolases"/>
</dbReference>
<dbReference type="Proteomes" id="UP000214603">
    <property type="component" value="Unassembled WGS sequence"/>
</dbReference>
<reference evidence="3" key="1">
    <citation type="submission" date="2017-06" db="EMBL/GenBank/DDBJ databases">
        <title>Herbaspirillum phytohormonus sp. nov., isolated from the root nodule of Robinia pseudoacacia in lead-zinc mine.</title>
        <authorList>
            <person name="Fan M."/>
            <person name="Lin Y."/>
        </authorList>
    </citation>
    <scope>NUCLEOTIDE SEQUENCE [LARGE SCALE GENOMIC DNA]</scope>
    <source>
        <strain evidence="3">SC-089</strain>
    </source>
</reference>
<evidence type="ECO:0000259" key="1">
    <source>
        <dbReference type="Pfam" id="PF04909"/>
    </source>
</evidence>
<dbReference type="GO" id="GO:0016787">
    <property type="term" value="F:hydrolase activity"/>
    <property type="evidence" value="ECO:0007669"/>
    <property type="project" value="InterPro"/>
</dbReference>
<keyword evidence="3" id="KW-1185">Reference proteome</keyword>
<dbReference type="Pfam" id="PF04909">
    <property type="entry name" value="Amidohydro_2"/>
    <property type="match status" value="1"/>
</dbReference>
<accession>A0A225LYK0</accession>
<evidence type="ECO:0000313" key="2">
    <source>
        <dbReference type="EMBL" id="OWT53602.1"/>
    </source>
</evidence>
<dbReference type="Gene3D" id="3.20.20.140">
    <property type="entry name" value="Metal-dependent hydrolases"/>
    <property type="match status" value="1"/>
</dbReference>
<name>A0A225LYK0_9BURK</name>